<dbReference type="SMART" id="SM00460">
    <property type="entry name" value="TGc"/>
    <property type="match status" value="1"/>
</dbReference>
<dbReference type="InterPro" id="IPR038765">
    <property type="entry name" value="Papain-like_cys_pep_sf"/>
</dbReference>
<dbReference type="RefSeq" id="WP_128914597.1">
    <property type="nucleotide sequence ID" value="NZ_RDSM01000003.1"/>
</dbReference>
<sequence>MLIRTEFDIQFYSAFATPMIALLHLDPSIDGSVRSGNELRVEVDGATVPFREYNDSFGNRCTRFVAPPGRLKLSSEAIVERPDTTDEIAADAQQAPIDELPAEVLQFLLPSRYCEVDRFSPIAQDLFGGYSPGWTRATAIRDWVHNKVQFDYKAARPTKTAMDVFTERIGVCRDFQHLAVTLSRCQNIPARYVTGYLGDIRIPYSGPGDFSAWYQVWLDGRWWTMDARHNDPRYGRVLMATGRDAADVAITTAFGRADLMNFYVEANEIDQDGKALPVPGKL</sequence>
<reference evidence="2 3" key="1">
    <citation type="submission" date="2018-11" db="EMBL/GenBank/DDBJ databases">
        <authorList>
            <person name="Mardanov A.V."/>
            <person name="Ravin N.V."/>
            <person name="Dedysh S.N."/>
        </authorList>
    </citation>
    <scope>NUCLEOTIDE SEQUENCE [LARGE SCALE GENOMIC DNA]</scope>
    <source>
        <strain evidence="2 3">AF10</strain>
    </source>
</reference>
<evidence type="ECO:0000259" key="1">
    <source>
        <dbReference type="SMART" id="SM00460"/>
    </source>
</evidence>
<gene>
    <name evidence="2" type="ORF">GRAN_3983</name>
</gene>
<evidence type="ECO:0000313" key="2">
    <source>
        <dbReference type="EMBL" id="RXH54879.1"/>
    </source>
</evidence>
<dbReference type="Gene3D" id="2.60.40.2250">
    <property type="match status" value="1"/>
</dbReference>
<evidence type="ECO:0000313" key="3">
    <source>
        <dbReference type="Proteomes" id="UP000289437"/>
    </source>
</evidence>
<dbReference type="PANTHER" id="PTHR33490">
    <property type="entry name" value="BLR5614 PROTEIN-RELATED"/>
    <property type="match status" value="1"/>
</dbReference>
<comment type="caution">
    <text evidence="2">The sequence shown here is derived from an EMBL/GenBank/DDBJ whole genome shotgun (WGS) entry which is preliminary data.</text>
</comment>
<feature type="domain" description="Transglutaminase-like" evidence="1">
    <location>
        <begin position="164"/>
        <end position="229"/>
    </location>
</feature>
<dbReference type="Gene3D" id="3.10.620.30">
    <property type="match status" value="1"/>
</dbReference>
<name>A0A4Q0SZB8_9BACT</name>
<protein>
    <submittedName>
        <fullName evidence="2">Transglutaminase-like domain</fullName>
    </submittedName>
</protein>
<proteinExistence type="predicted"/>
<dbReference type="Proteomes" id="UP000289437">
    <property type="component" value="Unassembled WGS sequence"/>
</dbReference>
<dbReference type="OrthoDB" id="9787782at2"/>
<reference evidence="3" key="2">
    <citation type="submission" date="2019-02" db="EMBL/GenBank/DDBJ databases">
        <title>Granulicella sibirica sp. nov., a psychrotolerant acidobacterium isolated from an organic soil layer in forested tundra, West Siberia.</title>
        <authorList>
            <person name="Oshkin I.Y."/>
            <person name="Kulichevskaya I.S."/>
            <person name="Rijpstra W.I.C."/>
            <person name="Sinninghe Damste J.S."/>
            <person name="Rakitin A.L."/>
            <person name="Ravin N.V."/>
            <person name="Dedysh S.N."/>
        </authorList>
    </citation>
    <scope>NUCLEOTIDE SEQUENCE [LARGE SCALE GENOMIC DNA]</scope>
    <source>
        <strain evidence="3">AF10</strain>
    </source>
</reference>
<dbReference type="PANTHER" id="PTHR33490:SF12">
    <property type="entry name" value="BLL5557 PROTEIN"/>
    <property type="match status" value="1"/>
</dbReference>
<accession>A0A4Q0SZB8</accession>
<dbReference type="Pfam" id="PF01841">
    <property type="entry name" value="Transglut_core"/>
    <property type="match status" value="1"/>
</dbReference>
<keyword evidence="3" id="KW-1185">Reference proteome</keyword>
<organism evidence="2 3">
    <name type="scientific">Granulicella sibirica</name>
    <dbReference type="NCBI Taxonomy" id="2479048"/>
    <lineage>
        <taxon>Bacteria</taxon>
        <taxon>Pseudomonadati</taxon>
        <taxon>Acidobacteriota</taxon>
        <taxon>Terriglobia</taxon>
        <taxon>Terriglobales</taxon>
        <taxon>Acidobacteriaceae</taxon>
        <taxon>Granulicella</taxon>
    </lineage>
</organism>
<dbReference type="AlphaFoldDB" id="A0A4Q0SZB8"/>
<dbReference type="InterPro" id="IPR002931">
    <property type="entry name" value="Transglutaminase-like"/>
</dbReference>
<dbReference type="EMBL" id="RDSM01000003">
    <property type="protein sequence ID" value="RXH54879.1"/>
    <property type="molecule type" value="Genomic_DNA"/>
</dbReference>
<dbReference type="SUPFAM" id="SSF54001">
    <property type="entry name" value="Cysteine proteinases"/>
    <property type="match status" value="1"/>
</dbReference>